<comment type="caution">
    <text evidence="3">The sequence shown here is derived from an EMBL/GenBank/DDBJ whole genome shotgun (WGS) entry which is preliminary data.</text>
</comment>
<sequence length="265" mass="29421">MNHGLETPAFAARTARQTGHTQIANELLEAITRHPFKQTALRVLLALVRKTVGFNKQEDDLSASQLGALLGTMRRQHITTVLNELAAMRVIHKRPGRYGSVVGINKDYSQWLARPDCGRANEDRPMGAPRSAEAGEVALQDAELALWPSDHSGLASAVSTLPLMDGSEHAARADQVAQWSAAFPDVDVAAELRRMRVWLDANKALRKTSRGIDRFIVSWLGRARRDTAKPQYVRPNREGNPQRGQIHGNFNEQDYRAGISEDGRF</sequence>
<dbReference type="Gene3D" id="1.10.10.10">
    <property type="entry name" value="Winged helix-like DNA-binding domain superfamily/Winged helix DNA-binding domain"/>
    <property type="match status" value="1"/>
</dbReference>
<evidence type="ECO:0000313" key="4">
    <source>
        <dbReference type="Proteomes" id="UP001161276"/>
    </source>
</evidence>
<gene>
    <name evidence="3" type="ORF">N5K24_11980</name>
</gene>
<dbReference type="InterPro" id="IPR036388">
    <property type="entry name" value="WH-like_DNA-bd_sf"/>
</dbReference>
<dbReference type="InterPro" id="IPR006497">
    <property type="entry name" value="Phage_lambda_VrpO_N"/>
</dbReference>
<reference evidence="3" key="1">
    <citation type="submission" date="2022-09" db="EMBL/GenBank/DDBJ databases">
        <title>Intensive care unit water sources are persistently colonized with multi-drug resistant bacteria and are the site of extensive horizontal gene transfer of antibiotic resistance genes.</title>
        <authorList>
            <person name="Diorio-Toth L."/>
        </authorList>
    </citation>
    <scope>NUCLEOTIDE SEQUENCE</scope>
    <source>
        <strain evidence="3">GD03676</strain>
    </source>
</reference>
<evidence type="ECO:0000256" key="1">
    <source>
        <dbReference type="SAM" id="MobiDB-lite"/>
    </source>
</evidence>
<protein>
    <submittedName>
        <fullName evidence="3">Replication protein</fullName>
    </submittedName>
</protein>
<organism evidence="3 4">
    <name type="scientific">Achromobacter marplatensis</name>
    <dbReference type="NCBI Taxonomy" id="470868"/>
    <lineage>
        <taxon>Bacteria</taxon>
        <taxon>Pseudomonadati</taxon>
        <taxon>Pseudomonadota</taxon>
        <taxon>Betaproteobacteria</taxon>
        <taxon>Burkholderiales</taxon>
        <taxon>Alcaligenaceae</taxon>
        <taxon>Achromobacter</taxon>
    </lineage>
</organism>
<feature type="region of interest" description="Disordered" evidence="1">
    <location>
        <begin position="228"/>
        <end position="253"/>
    </location>
</feature>
<dbReference type="AlphaFoldDB" id="A0AA42WB97"/>
<dbReference type="RefSeq" id="WP_280026842.1">
    <property type="nucleotide sequence ID" value="NZ_CBDEUO010000003.1"/>
</dbReference>
<dbReference type="NCBIfam" id="TIGR01610">
    <property type="entry name" value="phage_O_Nterm"/>
    <property type="match status" value="1"/>
</dbReference>
<dbReference type="Proteomes" id="UP001161276">
    <property type="component" value="Unassembled WGS sequence"/>
</dbReference>
<dbReference type="EMBL" id="JAOCKG010000004">
    <property type="protein sequence ID" value="MDH2051121.1"/>
    <property type="molecule type" value="Genomic_DNA"/>
</dbReference>
<evidence type="ECO:0000259" key="2">
    <source>
        <dbReference type="Pfam" id="PF04492"/>
    </source>
</evidence>
<dbReference type="Pfam" id="PF04492">
    <property type="entry name" value="Phage_rep_O"/>
    <property type="match status" value="1"/>
</dbReference>
<proteinExistence type="predicted"/>
<accession>A0AA42WB97</accession>
<name>A0AA42WB97_9BURK</name>
<evidence type="ECO:0000313" key="3">
    <source>
        <dbReference type="EMBL" id="MDH2051121.1"/>
    </source>
</evidence>
<feature type="domain" description="Bacteriophage lambda Replication protein O N-terminal" evidence="2">
    <location>
        <begin position="17"/>
        <end position="111"/>
    </location>
</feature>
<dbReference type="GO" id="GO:0006260">
    <property type="term" value="P:DNA replication"/>
    <property type="evidence" value="ECO:0007669"/>
    <property type="project" value="InterPro"/>
</dbReference>